<sequence>MSHTIEPMILHLEDRQSVVFNQRNVLRVANRDQVQRTMLTDFFDLNIRDPNAYQYLHKDII</sequence>
<accession>A0A3M7PT77</accession>
<keyword evidence="2" id="KW-1185">Reference proteome</keyword>
<evidence type="ECO:0000313" key="1">
    <source>
        <dbReference type="EMBL" id="RNA02352.1"/>
    </source>
</evidence>
<dbReference type="Proteomes" id="UP000276133">
    <property type="component" value="Unassembled WGS sequence"/>
</dbReference>
<dbReference type="AlphaFoldDB" id="A0A3M7PT77"/>
<dbReference type="OrthoDB" id="10053386at2759"/>
<gene>
    <name evidence="1" type="ORF">BpHYR1_007532</name>
</gene>
<evidence type="ECO:0000313" key="2">
    <source>
        <dbReference type="Proteomes" id="UP000276133"/>
    </source>
</evidence>
<dbReference type="EMBL" id="REGN01008915">
    <property type="protein sequence ID" value="RNA02352.1"/>
    <property type="molecule type" value="Genomic_DNA"/>
</dbReference>
<proteinExistence type="predicted"/>
<comment type="caution">
    <text evidence="1">The sequence shown here is derived from an EMBL/GenBank/DDBJ whole genome shotgun (WGS) entry which is preliminary data.</text>
</comment>
<name>A0A3M7PT77_BRAPC</name>
<organism evidence="1 2">
    <name type="scientific">Brachionus plicatilis</name>
    <name type="common">Marine rotifer</name>
    <name type="synonym">Brachionus muelleri</name>
    <dbReference type="NCBI Taxonomy" id="10195"/>
    <lineage>
        <taxon>Eukaryota</taxon>
        <taxon>Metazoa</taxon>
        <taxon>Spiralia</taxon>
        <taxon>Gnathifera</taxon>
        <taxon>Rotifera</taxon>
        <taxon>Eurotatoria</taxon>
        <taxon>Monogononta</taxon>
        <taxon>Pseudotrocha</taxon>
        <taxon>Ploima</taxon>
        <taxon>Brachionidae</taxon>
        <taxon>Brachionus</taxon>
    </lineage>
</organism>
<protein>
    <submittedName>
        <fullName evidence="1">Uncharacterized protein</fullName>
    </submittedName>
</protein>
<reference evidence="1 2" key="1">
    <citation type="journal article" date="2018" name="Sci. Rep.">
        <title>Genomic signatures of local adaptation to the degree of environmental predictability in rotifers.</title>
        <authorList>
            <person name="Franch-Gras L."/>
            <person name="Hahn C."/>
            <person name="Garcia-Roger E.M."/>
            <person name="Carmona M.J."/>
            <person name="Serra M."/>
            <person name="Gomez A."/>
        </authorList>
    </citation>
    <scope>NUCLEOTIDE SEQUENCE [LARGE SCALE GENOMIC DNA]</scope>
    <source>
        <strain evidence="1">HYR1</strain>
    </source>
</reference>